<feature type="non-terminal residue" evidence="1">
    <location>
        <position position="79"/>
    </location>
</feature>
<gene>
    <name evidence="1" type="ORF">GUH15_06845</name>
</gene>
<organism evidence="1 2">
    <name type="scientific">Xanthomonas citri pv. citri</name>
    <dbReference type="NCBI Taxonomy" id="611301"/>
    <lineage>
        <taxon>Bacteria</taxon>
        <taxon>Pseudomonadati</taxon>
        <taxon>Pseudomonadota</taxon>
        <taxon>Gammaproteobacteria</taxon>
        <taxon>Lysobacterales</taxon>
        <taxon>Lysobacteraceae</taxon>
        <taxon>Xanthomonas</taxon>
    </lineage>
</organism>
<dbReference type="Proteomes" id="UP000653002">
    <property type="component" value="Unassembled WGS sequence"/>
</dbReference>
<evidence type="ECO:0000313" key="1">
    <source>
        <dbReference type="EMBL" id="MBD4335780.1"/>
    </source>
</evidence>
<name>A0A8I0H3F0_XANCI</name>
<proteinExistence type="predicted"/>
<accession>A0A8I0H3F0</accession>
<dbReference type="EMBL" id="JAABFR010000373">
    <property type="protein sequence ID" value="MBD4335780.1"/>
    <property type="molecule type" value="Genomic_DNA"/>
</dbReference>
<sequence>PSFEEQVGTIAAAEASIQYTMPAAFSLPQEQIDSILRSGGGRDNSRKRIYAKYQQGKTPEEMAEFLKNEYKTTGKGFEF</sequence>
<comment type="caution">
    <text evidence="1">The sequence shown here is derived from an EMBL/GenBank/DDBJ whole genome shotgun (WGS) entry which is preliminary data.</text>
</comment>
<reference evidence="1" key="1">
    <citation type="submission" date="2020-01" db="EMBL/GenBank/DDBJ databases">
        <authorList>
            <person name="Richard D."/>
        </authorList>
    </citation>
    <scope>NUCLEOTIDE SEQUENCE</scope>
    <source>
        <strain evidence="1">JP541</strain>
    </source>
</reference>
<dbReference type="AlphaFoldDB" id="A0A8I0H3F0"/>
<evidence type="ECO:0000313" key="2">
    <source>
        <dbReference type="Proteomes" id="UP000653002"/>
    </source>
</evidence>
<feature type="non-terminal residue" evidence="1">
    <location>
        <position position="1"/>
    </location>
</feature>
<protein>
    <submittedName>
        <fullName evidence="1">Uncharacterized protein</fullName>
    </submittedName>
</protein>